<dbReference type="Pfam" id="PF23055">
    <property type="entry name" value="DUF7041"/>
    <property type="match status" value="1"/>
</dbReference>
<dbReference type="PANTHER" id="PTHR33327:SF3">
    <property type="entry name" value="RNA-DIRECTED DNA POLYMERASE"/>
    <property type="match status" value="1"/>
</dbReference>
<feature type="compositionally biased region" description="Basic residues" evidence="1">
    <location>
        <begin position="246"/>
        <end position="263"/>
    </location>
</feature>
<feature type="compositionally biased region" description="Low complexity" evidence="1">
    <location>
        <begin position="236"/>
        <end position="245"/>
    </location>
</feature>
<feature type="region of interest" description="Disordered" evidence="1">
    <location>
        <begin position="1"/>
        <end position="37"/>
    </location>
</feature>
<evidence type="ECO:0000313" key="5">
    <source>
        <dbReference type="Proteomes" id="UP001549920"/>
    </source>
</evidence>
<feature type="compositionally biased region" description="Pro residues" evidence="1">
    <location>
        <begin position="11"/>
        <end position="32"/>
    </location>
</feature>
<dbReference type="Proteomes" id="UP001549920">
    <property type="component" value="Unassembled WGS sequence"/>
</dbReference>
<protein>
    <recommendedName>
        <fullName evidence="2">DUF7041 domain-containing protein</fullName>
    </recommendedName>
</protein>
<organism evidence="3 5">
    <name type="scientific">Loxostege sticticalis</name>
    <name type="common">Beet webworm moth</name>
    <dbReference type="NCBI Taxonomy" id="481309"/>
    <lineage>
        <taxon>Eukaryota</taxon>
        <taxon>Metazoa</taxon>
        <taxon>Ecdysozoa</taxon>
        <taxon>Arthropoda</taxon>
        <taxon>Hexapoda</taxon>
        <taxon>Insecta</taxon>
        <taxon>Pterygota</taxon>
        <taxon>Neoptera</taxon>
        <taxon>Endopterygota</taxon>
        <taxon>Lepidoptera</taxon>
        <taxon>Glossata</taxon>
        <taxon>Ditrysia</taxon>
        <taxon>Pyraloidea</taxon>
        <taxon>Crambidae</taxon>
        <taxon>Pyraustinae</taxon>
        <taxon>Loxostege</taxon>
    </lineage>
</organism>
<evidence type="ECO:0000313" key="4">
    <source>
        <dbReference type="EMBL" id="KAL0872058.1"/>
    </source>
</evidence>
<keyword evidence="5" id="KW-1185">Reference proteome</keyword>
<reference evidence="3 5" key="1">
    <citation type="submission" date="2024-06" db="EMBL/GenBank/DDBJ databases">
        <title>A chromosome-level genome assembly of beet webworm, Loxostege sticticalis.</title>
        <authorList>
            <person name="Zhang Y."/>
        </authorList>
    </citation>
    <scope>NUCLEOTIDE SEQUENCE [LARGE SCALE GENOMIC DNA]</scope>
    <source>
        <strain evidence="3">AQ026</strain>
        <tissue evidence="3">Whole body</tissue>
    </source>
</reference>
<name>A0ABR3H4H8_LOXSC</name>
<dbReference type="EMBL" id="JBEUOH010000016">
    <property type="protein sequence ID" value="KAL0872058.1"/>
    <property type="molecule type" value="Genomic_DNA"/>
</dbReference>
<evidence type="ECO:0000313" key="3">
    <source>
        <dbReference type="EMBL" id="KAL0859698.1"/>
    </source>
</evidence>
<dbReference type="InterPro" id="IPR055469">
    <property type="entry name" value="DUF7041"/>
</dbReference>
<feature type="compositionally biased region" description="Low complexity" evidence="1">
    <location>
        <begin position="1"/>
        <end position="10"/>
    </location>
</feature>
<dbReference type="EMBL" id="JBEUOH010000027">
    <property type="protein sequence ID" value="KAL0859698.1"/>
    <property type="molecule type" value="Genomic_DNA"/>
</dbReference>
<accession>A0ABR3H4H8</accession>
<feature type="domain" description="DUF7041" evidence="2">
    <location>
        <begin position="51"/>
        <end position="132"/>
    </location>
</feature>
<dbReference type="PANTHER" id="PTHR33327">
    <property type="entry name" value="ENDONUCLEASE"/>
    <property type="match status" value="1"/>
</dbReference>
<comment type="caution">
    <text evidence="3">The sequence shown here is derived from an EMBL/GenBank/DDBJ whole genome shotgun (WGS) entry which is preliminary data.</text>
</comment>
<feature type="region of interest" description="Disordered" evidence="1">
    <location>
        <begin position="231"/>
        <end position="264"/>
    </location>
</feature>
<evidence type="ECO:0000259" key="2">
    <source>
        <dbReference type="Pfam" id="PF23055"/>
    </source>
</evidence>
<proteinExistence type="predicted"/>
<sequence>MYTQQGLPQGVPQPPPPPAPTGPPPADLPPPTTSTVKVEDDVSVISVSSRIPEFWTDQPRVWYIRAEAVITPQKISDEAKFHLIVSKLGKDVIQQVTDLLIKPPETNKYETLKARLLAIYEESENRQVQKLIGEMELGDQKPSQLLRRMRDLAREKIPDETLRILWQSHLPQAVRAVLAVTETKDMDNLAAVADKVMETTLQPQIAEVSTRTGDDKILAEIAKLSARISTMERSSRSQFRGQNSRNRSRQRSNSRSSSKPRRTPKSDDWLCFYHFRFRDRANKCVQPCSWKKEN</sequence>
<gene>
    <name evidence="4" type="ORF">ABMA27_004490</name>
    <name evidence="3" type="ORF">ABMA27_010813</name>
</gene>
<evidence type="ECO:0000256" key="1">
    <source>
        <dbReference type="SAM" id="MobiDB-lite"/>
    </source>
</evidence>